<dbReference type="CDD" id="cd04301">
    <property type="entry name" value="NAT_SF"/>
    <property type="match status" value="1"/>
</dbReference>
<dbReference type="Pfam" id="PF13673">
    <property type="entry name" value="Acetyltransf_10"/>
    <property type="match status" value="1"/>
</dbReference>
<dbReference type="GO" id="GO:0004343">
    <property type="term" value="F:glucosamine 6-phosphate N-acetyltransferase activity"/>
    <property type="evidence" value="ECO:0007669"/>
    <property type="project" value="TreeGrafter"/>
</dbReference>
<dbReference type="EMBL" id="AZFV01000011">
    <property type="protein sequence ID" value="KRM17236.1"/>
    <property type="molecule type" value="Genomic_DNA"/>
</dbReference>
<evidence type="ECO:0000313" key="2">
    <source>
        <dbReference type="EMBL" id="KRM17236.1"/>
    </source>
</evidence>
<comment type="caution">
    <text evidence="2">The sequence shown here is derived from an EMBL/GenBank/DDBJ whole genome shotgun (WGS) entry which is preliminary data.</text>
</comment>
<dbReference type="InterPro" id="IPR016181">
    <property type="entry name" value="Acyl_CoA_acyltransferase"/>
</dbReference>
<accession>A0A0R1WLZ7</accession>
<keyword evidence="2" id="KW-0808">Transferase</keyword>
<reference evidence="2 3" key="1">
    <citation type="journal article" date="2015" name="Genome Announc.">
        <title>Expanding the biotechnology potential of lactobacilli through comparative genomics of 213 strains and associated genera.</title>
        <authorList>
            <person name="Sun Z."/>
            <person name="Harris H.M."/>
            <person name="McCann A."/>
            <person name="Guo C."/>
            <person name="Argimon S."/>
            <person name="Zhang W."/>
            <person name="Yang X."/>
            <person name="Jeffery I.B."/>
            <person name="Cooney J.C."/>
            <person name="Kagawa T.F."/>
            <person name="Liu W."/>
            <person name="Song Y."/>
            <person name="Salvetti E."/>
            <person name="Wrobel A."/>
            <person name="Rasinkangas P."/>
            <person name="Parkhill J."/>
            <person name="Rea M.C."/>
            <person name="O'Sullivan O."/>
            <person name="Ritari J."/>
            <person name="Douillard F.P."/>
            <person name="Paul Ross R."/>
            <person name="Yang R."/>
            <person name="Briner A.E."/>
            <person name="Felis G.E."/>
            <person name="de Vos W.M."/>
            <person name="Barrangou R."/>
            <person name="Klaenhammer T.R."/>
            <person name="Caufield P.W."/>
            <person name="Cui Y."/>
            <person name="Zhang H."/>
            <person name="O'Toole P.W."/>
        </authorList>
    </citation>
    <scope>NUCLEOTIDE SEQUENCE [LARGE SCALE GENOMIC DNA]</scope>
    <source>
        <strain evidence="2 3">DSM 16982</strain>
    </source>
</reference>
<dbReference type="AlphaFoldDB" id="A0A0R1WLZ7"/>
<dbReference type="PANTHER" id="PTHR13355">
    <property type="entry name" value="GLUCOSAMINE 6-PHOSPHATE N-ACETYLTRANSFERASE"/>
    <property type="match status" value="1"/>
</dbReference>
<dbReference type="PANTHER" id="PTHR13355:SF11">
    <property type="entry name" value="GLUCOSAMINE 6-PHOSPHATE N-ACETYLTRANSFERASE"/>
    <property type="match status" value="1"/>
</dbReference>
<dbReference type="Gene3D" id="3.40.630.30">
    <property type="match status" value="1"/>
</dbReference>
<sequence length="152" mass="17539">MMVKMEFFMKEIKHSRGINNDIYQDSLKIRKAVFVKEQQVPQNLEIDADEDLCTYFNIYLDGQVVATARFSPTADNGVHIQRVAVLSDFRQQHLGSELIKTIVQYARDHDYAYAILGAQDHAQAFYKNLGFKVIGEQYTEVGILHHDMKLNL</sequence>
<protein>
    <submittedName>
        <fullName evidence="2">GNAT family N-acetyltransferase</fullName>
    </submittedName>
</protein>
<dbReference type="InterPro" id="IPR039143">
    <property type="entry name" value="GNPNAT1-like"/>
</dbReference>
<evidence type="ECO:0000313" key="3">
    <source>
        <dbReference type="Proteomes" id="UP000051302"/>
    </source>
</evidence>
<name>A0A0R1WLZ7_9LACO</name>
<proteinExistence type="predicted"/>
<dbReference type="STRING" id="1423774.FD31_GL000314"/>
<dbReference type="Proteomes" id="UP000051302">
    <property type="component" value="Unassembled WGS sequence"/>
</dbReference>
<dbReference type="PROSITE" id="PS51186">
    <property type="entry name" value="GNAT"/>
    <property type="match status" value="1"/>
</dbReference>
<dbReference type="PATRIC" id="fig|1423774.3.peg.321"/>
<feature type="domain" description="N-acetyltransferase" evidence="1">
    <location>
        <begin position="13"/>
        <end position="152"/>
    </location>
</feature>
<organism evidence="2 3">
    <name type="scientific">Companilactobacillus nantensis DSM 16982</name>
    <dbReference type="NCBI Taxonomy" id="1423774"/>
    <lineage>
        <taxon>Bacteria</taxon>
        <taxon>Bacillati</taxon>
        <taxon>Bacillota</taxon>
        <taxon>Bacilli</taxon>
        <taxon>Lactobacillales</taxon>
        <taxon>Lactobacillaceae</taxon>
        <taxon>Companilactobacillus</taxon>
    </lineage>
</organism>
<gene>
    <name evidence="2" type="ORF">FD31_GL000314</name>
</gene>
<dbReference type="SUPFAM" id="SSF55729">
    <property type="entry name" value="Acyl-CoA N-acyltransferases (Nat)"/>
    <property type="match status" value="1"/>
</dbReference>
<evidence type="ECO:0000259" key="1">
    <source>
        <dbReference type="PROSITE" id="PS51186"/>
    </source>
</evidence>
<dbReference type="InterPro" id="IPR000182">
    <property type="entry name" value="GNAT_dom"/>
</dbReference>
<keyword evidence="3" id="KW-1185">Reference proteome</keyword>